<dbReference type="AlphaFoldDB" id="M8AF83"/>
<gene>
    <name evidence="1" type="ORF">TRIUR3_31590</name>
</gene>
<sequence length="785" mass="89178">MVSRSWMPGWRPWWWFHGAHGQSPWLGATQLPRPCGRGGCRLYHPPLSGYRLLDSQISLKKTTEDKDVPYHLPPTTSVWCARQLQGIRTNFANLKIYKLRLSKVFIGIRNNTSIISLPGAQQLWNQWEIQCLVLASFSLQVFLLFSPGVRKRRRSTVLSLLLWVASLLADYVATFTLGRLALHLNDPRHQLLLFWTPFLLLHLGGQETITAFSKEDSLLWKRHLLSLGSQVLLAVYIVTKSWHVVSTKQLMAPMVLMFIAGTIKYAERIWALMVAGISITPGSSSMSDYVLNVESSVLDDAESYFQRLHDLLSSESQDKIDYEGLVEVAGKGMRIWLNFLTDMAPFLMWNKGDTIDRAIRKLRGLRKPELRHQIAYKLAEIQLSLVYDFMYTKYGVLQYHLNLVYSGIERLVTFGATSAALVLFLKADLDGQFAYDVRADVKVSYVLLAGAVALDLTSIFMVISSYWPYLPGRSPFVKIGFPGKRAMFNLTKLVHPLGKGLWSGQMAQYNLISECINEKQANLFVWVLRKVGLVSDVKHIKVSPDLKEFLFGKLLDIGATKHVHHYWKWDCSTFRGQWARSTLEETAEGRSIDQSILNLEGGTIASAVLMWHMITEMCFYNTTDDHCSSTLHRDMSRQLSNYVMYLVGKCGVKNGSDGRFEYGKLRRDVSKALAHKRFSGGRLEQKKVILYAYEGRGVFTSRASAAAKELLKITSSAERWEFIATVWTEMLCFLAQNCEAAFHIKNLSTGGEFVTHVRILSIILGIPFLREAWQAQGQFVPNQII</sequence>
<dbReference type="EMBL" id="KD122352">
    <property type="protein sequence ID" value="EMS59324.1"/>
    <property type="molecule type" value="Genomic_DNA"/>
</dbReference>
<dbReference type="InterPro" id="IPR025315">
    <property type="entry name" value="DUF4220"/>
</dbReference>
<reference evidence="1" key="1">
    <citation type="journal article" date="2013" name="Nature">
        <title>Draft genome of the wheat A-genome progenitor Triticum urartu.</title>
        <authorList>
            <person name="Ling H.Q."/>
            <person name="Zhao S."/>
            <person name="Liu D."/>
            <person name="Wang J."/>
            <person name="Sun H."/>
            <person name="Zhang C."/>
            <person name="Fan H."/>
            <person name="Li D."/>
            <person name="Dong L."/>
            <person name="Tao Y."/>
            <person name="Gao C."/>
            <person name="Wu H."/>
            <person name="Li Y."/>
            <person name="Cui Y."/>
            <person name="Guo X."/>
            <person name="Zheng S."/>
            <person name="Wang B."/>
            <person name="Yu K."/>
            <person name="Liang Q."/>
            <person name="Yang W."/>
            <person name="Lou X."/>
            <person name="Chen J."/>
            <person name="Feng M."/>
            <person name="Jian J."/>
            <person name="Zhang X."/>
            <person name="Luo G."/>
            <person name="Jiang Y."/>
            <person name="Liu J."/>
            <person name="Wang Z."/>
            <person name="Sha Y."/>
            <person name="Zhang B."/>
            <person name="Wu H."/>
            <person name="Tang D."/>
            <person name="Shen Q."/>
            <person name="Xue P."/>
            <person name="Zou S."/>
            <person name="Wang X."/>
            <person name="Liu X."/>
            <person name="Wang F."/>
            <person name="Yang Y."/>
            <person name="An X."/>
            <person name="Dong Z."/>
            <person name="Zhang K."/>
            <person name="Zhang X."/>
            <person name="Luo M.C."/>
            <person name="Dvorak J."/>
            <person name="Tong Y."/>
            <person name="Wang J."/>
            <person name="Yang H."/>
            <person name="Li Z."/>
            <person name="Wang D."/>
            <person name="Zhang A."/>
            <person name="Wang J."/>
        </authorList>
    </citation>
    <scope>NUCLEOTIDE SEQUENCE</scope>
</reference>
<dbReference type="PANTHER" id="PTHR31325">
    <property type="entry name" value="OS01G0798800 PROTEIN-RELATED"/>
    <property type="match status" value="1"/>
</dbReference>
<dbReference type="Pfam" id="PF04578">
    <property type="entry name" value="DUF594"/>
    <property type="match status" value="1"/>
</dbReference>
<dbReference type="InterPro" id="IPR007658">
    <property type="entry name" value="DUF594"/>
</dbReference>
<protein>
    <submittedName>
        <fullName evidence="1">Uncharacterized protein</fullName>
    </submittedName>
</protein>
<dbReference type="STRING" id="4572.M8AF83"/>
<evidence type="ECO:0000313" key="1">
    <source>
        <dbReference type="EMBL" id="EMS59324.1"/>
    </source>
</evidence>
<name>M8AF83_TRIUA</name>
<organism evidence="1">
    <name type="scientific">Triticum urartu</name>
    <name type="common">Red wild einkorn</name>
    <name type="synonym">Crithodium urartu</name>
    <dbReference type="NCBI Taxonomy" id="4572"/>
    <lineage>
        <taxon>Eukaryota</taxon>
        <taxon>Viridiplantae</taxon>
        <taxon>Streptophyta</taxon>
        <taxon>Embryophyta</taxon>
        <taxon>Tracheophyta</taxon>
        <taxon>Spermatophyta</taxon>
        <taxon>Magnoliopsida</taxon>
        <taxon>Liliopsida</taxon>
        <taxon>Poales</taxon>
        <taxon>Poaceae</taxon>
        <taxon>BOP clade</taxon>
        <taxon>Pooideae</taxon>
        <taxon>Triticodae</taxon>
        <taxon>Triticeae</taxon>
        <taxon>Triticinae</taxon>
        <taxon>Triticum</taxon>
    </lineage>
</organism>
<accession>M8AF83</accession>
<dbReference type="eggNOG" id="ENOG502QQBP">
    <property type="taxonomic scope" value="Eukaryota"/>
</dbReference>
<dbReference type="Pfam" id="PF13968">
    <property type="entry name" value="DUF4220"/>
    <property type="match status" value="1"/>
</dbReference>
<proteinExistence type="predicted"/>